<sequence>MADNAEAQRNPWLYGQDGPPPGLPRPAGGPGPWAAGPSAGAPVHVEPAALRRAAEVSRGLRGELRYAVGHAAPDTGAAAQALTARGFGSGAALSQVLSWWTARWNSLDTRLGLTADRLEATAAAYRSTDTSAASAFKAP</sequence>
<organism evidence="2 3">
    <name type="scientific">Kitasatospora misakiensis</name>
    <dbReference type="NCBI Taxonomy" id="67330"/>
    <lineage>
        <taxon>Bacteria</taxon>
        <taxon>Bacillati</taxon>
        <taxon>Actinomycetota</taxon>
        <taxon>Actinomycetes</taxon>
        <taxon>Kitasatosporales</taxon>
        <taxon>Streptomycetaceae</taxon>
        <taxon>Kitasatospora</taxon>
    </lineage>
</organism>
<gene>
    <name evidence="2" type="ORF">ACFP3U_17435</name>
</gene>
<protein>
    <submittedName>
        <fullName evidence="2">Type VII secretion target</fullName>
    </submittedName>
</protein>
<feature type="region of interest" description="Disordered" evidence="1">
    <location>
        <begin position="1"/>
        <end position="41"/>
    </location>
</feature>
<feature type="compositionally biased region" description="Pro residues" evidence="1">
    <location>
        <begin position="18"/>
        <end position="29"/>
    </location>
</feature>
<name>A0ABW0X6C0_9ACTN</name>
<evidence type="ECO:0000313" key="2">
    <source>
        <dbReference type="EMBL" id="MFC5664764.1"/>
    </source>
</evidence>
<dbReference type="EMBL" id="JBHSOF010000020">
    <property type="protein sequence ID" value="MFC5664764.1"/>
    <property type="molecule type" value="Genomic_DNA"/>
</dbReference>
<dbReference type="Proteomes" id="UP001595975">
    <property type="component" value="Unassembled WGS sequence"/>
</dbReference>
<evidence type="ECO:0000313" key="3">
    <source>
        <dbReference type="Proteomes" id="UP001595975"/>
    </source>
</evidence>
<evidence type="ECO:0000256" key="1">
    <source>
        <dbReference type="SAM" id="MobiDB-lite"/>
    </source>
</evidence>
<dbReference type="InterPro" id="IPR022536">
    <property type="entry name" value="EspC"/>
</dbReference>
<proteinExistence type="predicted"/>
<accession>A0ABW0X6C0</accession>
<feature type="compositionally biased region" description="Low complexity" evidence="1">
    <location>
        <begin position="32"/>
        <end position="41"/>
    </location>
</feature>
<dbReference type="Pfam" id="PF10824">
    <property type="entry name" value="T7SS_ESX_EspC"/>
    <property type="match status" value="1"/>
</dbReference>
<keyword evidence="3" id="KW-1185">Reference proteome</keyword>
<reference evidence="3" key="1">
    <citation type="journal article" date="2019" name="Int. J. Syst. Evol. Microbiol.">
        <title>The Global Catalogue of Microorganisms (GCM) 10K type strain sequencing project: providing services to taxonomists for standard genome sequencing and annotation.</title>
        <authorList>
            <consortium name="The Broad Institute Genomics Platform"/>
            <consortium name="The Broad Institute Genome Sequencing Center for Infectious Disease"/>
            <person name="Wu L."/>
            <person name="Ma J."/>
        </authorList>
    </citation>
    <scope>NUCLEOTIDE SEQUENCE [LARGE SCALE GENOMIC DNA]</scope>
    <source>
        <strain evidence="3">CGMCC 4.1437</strain>
    </source>
</reference>
<dbReference type="RefSeq" id="WP_380226451.1">
    <property type="nucleotide sequence ID" value="NZ_JBHSOF010000020.1"/>
</dbReference>
<comment type="caution">
    <text evidence="2">The sequence shown here is derived from an EMBL/GenBank/DDBJ whole genome shotgun (WGS) entry which is preliminary data.</text>
</comment>